<sequence>MVRVLVVLRGGYPWGFRMQGGGDRPLVVSKQLARYTREADESTQGHEEETQAREEERGAGTKSMYGVKDV</sequence>
<evidence type="ECO:0000313" key="3">
    <source>
        <dbReference type="Proteomes" id="UP000324222"/>
    </source>
</evidence>
<proteinExistence type="predicted"/>
<dbReference type="AlphaFoldDB" id="A0A5B7H4L6"/>
<keyword evidence="3" id="KW-1185">Reference proteome</keyword>
<name>A0A5B7H4L6_PORTR</name>
<accession>A0A5B7H4L6</accession>
<feature type="compositionally biased region" description="Basic and acidic residues" evidence="1">
    <location>
        <begin position="36"/>
        <end position="59"/>
    </location>
</feature>
<gene>
    <name evidence="2" type="ORF">E2C01_061718</name>
</gene>
<evidence type="ECO:0000256" key="1">
    <source>
        <dbReference type="SAM" id="MobiDB-lite"/>
    </source>
</evidence>
<feature type="region of interest" description="Disordered" evidence="1">
    <location>
        <begin position="36"/>
        <end position="70"/>
    </location>
</feature>
<comment type="caution">
    <text evidence="2">The sequence shown here is derived from an EMBL/GenBank/DDBJ whole genome shotgun (WGS) entry which is preliminary data.</text>
</comment>
<evidence type="ECO:0000313" key="2">
    <source>
        <dbReference type="EMBL" id="MPC67541.1"/>
    </source>
</evidence>
<dbReference type="EMBL" id="VSRR010026396">
    <property type="protein sequence ID" value="MPC67541.1"/>
    <property type="molecule type" value="Genomic_DNA"/>
</dbReference>
<dbReference type="Proteomes" id="UP000324222">
    <property type="component" value="Unassembled WGS sequence"/>
</dbReference>
<protein>
    <submittedName>
        <fullName evidence="2">Uncharacterized protein</fullName>
    </submittedName>
</protein>
<organism evidence="2 3">
    <name type="scientific">Portunus trituberculatus</name>
    <name type="common">Swimming crab</name>
    <name type="synonym">Neptunus trituberculatus</name>
    <dbReference type="NCBI Taxonomy" id="210409"/>
    <lineage>
        <taxon>Eukaryota</taxon>
        <taxon>Metazoa</taxon>
        <taxon>Ecdysozoa</taxon>
        <taxon>Arthropoda</taxon>
        <taxon>Crustacea</taxon>
        <taxon>Multicrustacea</taxon>
        <taxon>Malacostraca</taxon>
        <taxon>Eumalacostraca</taxon>
        <taxon>Eucarida</taxon>
        <taxon>Decapoda</taxon>
        <taxon>Pleocyemata</taxon>
        <taxon>Brachyura</taxon>
        <taxon>Eubrachyura</taxon>
        <taxon>Portunoidea</taxon>
        <taxon>Portunidae</taxon>
        <taxon>Portuninae</taxon>
        <taxon>Portunus</taxon>
    </lineage>
</organism>
<reference evidence="2 3" key="1">
    <citation type="submission" date="2019-05" db="EMBL/GenBank/DDBJ databases">
        <title>Another draft genome of Portunus trituberculatus and its Hox gene families provides insights of decapod evolution.</title>
        <authorList>
            <person name="Jeong J.-H."/>
            <person name="Song I."/>
            <person name="Kim S."/>
            <person name="Choi T."/>
            <person name="Kim D."/>
            <person name="Ryu S."/>
            <person name="Kim W."/>
        </authorList>
    </citation>
    <scope>NUCLEOTIDE SEQUENCE [LARGE SCALE GENOMIC DNA]</scope>
    <source>
        <tissue evidence="2">Muscle</tissue>
    </source>
</reference>